<reference evidence="10" key="2">
    <citation type="submission" date="2010-04" db="EMBL/GenBank/DDBJ databases">
        <authorList>
            <person name="Buell R."/>
            <person name="Hamilton J."/>
            <person name="Hostetler J."/>
        </authorList>
    </citation>
    <scope>NUCLEOTIDE SEQUENCE [LARGE SCALE GENOMIC DNA]</scope>
    <source>
        <strain evidence="10">DAOM:BR144</strain>
    </source>
</reference>
<comment type="subcellular location">
    <subcellularLocation>
        <location evidence="1">Membrane</location>
        <topology evidence="1">Multi-pass membrane protein</topology>
    </subcellularLocation>
</comment>
<keyword evidence="5 8" id="KW-0472">Membrane</keyword>
<dbReference type="InterPro" id="IPR004254">
    <property type="entry name" value="AdipoR/HlyIII-related"/>
</dbReference>
<feature type="transmembrane region" description="Helical" evidence="8">
    <location>
        <begin position="408"/>
        <end position="431"/>
    </location>
</feature>
<feature type="binding site" evidence="6">
    <location>
        <position position="335"/>
    </location>
    <ligand>
        <name>Zn(2+)</name>
        <dbReference type="ChEBI" id="CHEBI:29105"/>
    </ligand>
</feature>
<dbReference type="HOGENOM" id="CLU_023075_4_1_1"/>
<accession>K3XC53</accession>
<keyword evidence="3 8" id="KW-0812">Transmembrane</keyword>
<feature type="region of interest" description="Disordered" evidence="7">
    <location>
        <begin position="1"/>
        <end position="29"/>
    </location>
</feature>
<protein>
    <recommendedName>
        <fullName evidence="11">Adiponectin receptor protein</fullName>
    </recommendedName>
</protein>
<feature type="binding site" evidence="6">
    <location>
        <position position="481"/>
    </location>
    <ligand>
        <name>Zn(2+)</name>
        <dbReference type="ChEBI" id="CHEBI:29105"/>
    </ligand>
</feature>
<evidence type="ECO:0000256" key="3">
    <source>
        <dbReference type="ARBA" id="ARBA00022692"/>
    </source>
</evidence>
<dbReference type="AlphaFoldDB" id="K3XC53"/>
<proteinExistence type="inferred from homology"/>
<organism evidence="9 10">
    <name type="scientific">Globisporangium ultimum (strain ATCC 200006 / CBS 805.95 / DAOM BR144)</name>
    <name type="common">Pythium ultimum</name>
    <dbReference type="NCBI Taxonomy" id="431595"/>
    <lineage>
        <taxon>Eukaryota</taxon>
        <taxon>Sar</taxon>
        <taxon>Stramenopiles</taxon>
        <taxon>Oomycota</taxon>
        <taxon>Peronosporomycetes</taxon>
        <taxon>Pythiales</taxon>
        <taxon>Pythiaceae</taxon>
        <taxon>Globisporangium</taxon>
    </lineage>
</organism>
<feature type="transmembrane region" description="Helical" evidence="8">
    <location>
        <begin position="344"/>
        <end position="365"/>
    </location>
</feature>
<dbReference type="VEuPathDB" id="FungiDB:PYU1_G014771"/>
<name>K3XC53_GLOUD</name>
<reference evidence="9" key="3">
    <citation type="submission" date="2015-02" db="UniProtKB">
        <authorList>
            <consortium name="EnsemblProtists"/>
        </authorList>
    </citation>
    <scope>IDENTIFICATION</scope>
    <source>
        <strain evidence="9">DAOM BR144</strain>
    </source>
</reference>
<keyword evidence="10" id="KW-1185">Reference proteome</keyword>
<dbReference type="Pfam" id="PF03006">
    <property type="entry name" value="HlyIII"/>
    <property type="match status" value="1"/>
</dbReference>
<dbReference type="STRING" id="431595.K3XC53"/>
<dbReference type="EnsemblProtists" id="PYU1_T014802">
    <property type="protein sequence ID" value="PYU1_T014802"/>
    <property type="gene ID" value="PYU1_G014771"/>
</dbReference>
<dbReference type="InParanoid" id="K3XC53"/>
<dbReference type="Proteomes" id="UP000019132">
    <property type="component" value="Unassembled WGS sequence"/>
</dbReference>
<evidence type="ECO:0000256" key="5">
    <source>
        <dbReference type="ARBA" id="ARBA00023136"/>
    </source>
</evidence>
<evidence type="ECO:0000256" key="8">
    <source>
        <dbReference type="SAM" id="Phobius"/>
    </source>
</evidence>
<evidence type="ECO:0000313" key="10">
    <source>
        <dbReference type="Proteomes" id="UP000019132"/>
    </source>
</evidence>
<dbReference type="GO" id="GO:0046872">
    <property type="term" value="F:metal ion binding"/>
    <property type="evidence" value="ECO:0007669"/>
    <property type="project" value="UniProtKB-KW"/>
</dbReference>
<reference evidence="10" key="1">
    <citation type="journal article" date="2010" name="Genome Biol.">
        <title>Genome sequence of the necrotrophic plant pathogen Pythium ultimum reveals original pathogenicity mechanisms and effector repertoire.</title>
        <authorList>
            <person name="Levesque C.A."/>
            <person name="Brouwer H."/>
            <person name="Cano L."/>
            <person name="Hamilton J.P."/>
            <person name="Holt C."/>
            <person name="Huitema E."/>
            <person name="Raffaele S."/>
            <person name="Robideau G.P."/>
            <person name="Thines M."/>
            <person name="Win J."/>
            <person name="Zerillo M.M."/>
            <person name="Beakes G.W."/>
            <person name="Boore J.L."/>
            <person name="Busam D."/>
            <person name="Dumas B."/>
            <person name="Ferriera S."/>
            <person name="Fuerstenberg S.I."/>
            <person name="Gachon C.M."/>
            <person name="Gaulin E."/>
            <person name="Govers F."/>
            <person name="Grenville-Briggs L."/>
            <person name="Horner N."/>
            <person name="Hostetler J."/>
            <person name="Jiang R.H."/>
            <person name="Johnson J."/>
            <person name="Krajaejun T."/>
            <person name="Lin H."/>
            <person name="Meijer H.J."/>
            <person name="Moore B."/>
            <person name="Morris P."/>
            <person name="Phuntmart V."/>
            <person name="Puiu D."/>
            <person name="Shetty J."/>
            <person name="Stajich J.E."/>
            <person name="Tripathy S."/>
            <person name="Wawra S."/>
            <person name="van West P."/>
            <person name="Whitty B.R."/>
            <person name="Coutinho P.M."/>
            <person name="Henrissat B."/>
            <person name="Martin F."/>
            <person name="Thomas P.D."/>
            <person name="Tyler B.M."/>
            <person name="De Vries R.P."/>
            <person name="Kamoun S."/>
            <person name="Yandell M."/>
            <person name="Tisserat N."/>
            <person name="Buell C.R."/>
        </authorList>
    </citation>
    <scope>NUCLEOTIDE SEQUENCE</scope>
    <source>
        <strain evidence="10">DAOM:BR144</strain>
    </source>
</reference>
<feature type="transmembrane region" description="Helical" evidence="8">
    <location>
        <begin position="317"/>
        <end position="338"/>
    </location>
</feature>
<feature type="transmembrane region" description="Helical" evidence="8">
    <location>
        <begin position="107"/>
        <end position="126"/>
    </location>
</feature>
<sequence length="513" mass="57492">MGATLKDNGGSTVAMRTRSKSRVASSSSTTVATNANGAVAVKTTTTSSSVTHTSVHMTKLHTFERLHQEGFAYLADNSYIRSGYRLNYSVRDCFLSLFELHNETLNVWTHIIGSFIFLSLMMYLTLSSSALGRMGGDASAATAPSWCDVKQGAFLENGHHTGRLFFATALPEYCPRTRSMLVLPEQKKYYEVASVIFEHSLHQIPSLERFHDILEENVGGISEGIAVQTELLKSELVLLKDRLTHVTDYSQVRSVKESLSHRVEGFSSFLQELATQVGADITLKYAVDELHGLADSVKNGIHIMSTVDTHHVAHWPIFVFMVSAVICLTCSAMFHLLFVHSKPAYFFLSRLDYAGITILIAGSFYPMIYYSFYCHPWLLRVYLTAISVMAALTFGVTLVPAFGTPRFLVFRTCIFLSLGFFGLVPVSHLVYHFGLFDPHVTVMIGPLLLMGLLYTLGAIIYATKFPERFYPGRFDVWFSSHQLWHICVVAAALVHFANALQQYEWRWNTMCEV</sequence>
<evidence type="ECO:0000256" key="4">
    <source>
        <dbReference type="ARBA" id="ARBA00022989"/>
    </source>
</evidence>
<evidence type="ECO:0000256" key="7">
    <source>
        <dbReference type="SAM" id="MobiDB-lite"/>
    </source>
</evidence>
<keyword evidence="6" id="KW-0862">Zinc</keyword>
<feature type="transmembrane region" description="Helical" evidence="8">
    <location>
        <begin position="482"/>
        <end position="500"/>
    </location>
</feature>
<feature type="transmembrane region" description="Helical" evidence="8">
    <location>
        <begin position="443"/>
        <end position="462"/>
    </location>
</feature>
<feature type="binding site" evidence="6">
    <location>
        <position position="485"/>
    </location>
    <ligand>
        <name>Zn(2+)</name>
        <dbReference type="ChEBI" id="CHEBI:29105"/>
    </ligand>
</feature>
<dbReference type="GO" id="GO:0038023">
    <property type="term" value="F:signaling receptor activity"/>
    <property type="evidence" value="ECO:0007669"/>
    <property type="project" value="TreeGrafter"/>
</dbReference>
<dbReference type="PANTHER" id="PTHR20855">
    <property type="entry name" value="ADIPOR/PROGESTIN RECEPTOR-RELATED"/>
    <property type="match status" value="1"/>
</dbReference>
<evidence type="ECO:0000313" key="9">
    <source>
        <dbReference type="EnsemblProtists" id="PYU1_T014802"/>
    </source>
</evidence>
<dbReference type="EMBL" id="GL376569">
    <property type="status" value="NOT_ANNOTATED_CDS"/>
    <property type="molecule type" value="Genomic_DNA"/>
</dbReference>
<comment type="similarity">
    <text evidence="2">Belongs to the ADIPOR family.</text>
</comment>
<evidence type="ECO:0000256" key="2">
    <source>
        <dbReference type="ARBA" id="ARBA00007018"/>
    </source>
</evidence>
<evidence type="ECO:0008006" key="11">
    <source>
        <dbReference type="Google" id="ProtNLM"/>
    </source>
</evidence>
<dbReference type="eggNOG" id="KOG0748">
    <property type="taxonomic scope" value="Eukaryota"/>
</dbReference>
<feature type="transmembrane region" description="Helical" evidence="8">
    <location>
        <begin position="377"/>
        <end position="402"/>
    </location>
</feature>
<dbReference type="PANTHER" id="PTHR20855:SF52">
    <property type="entry name" value="ADIPONECTIN RECEPTOR PROTEIN"/>
    <property type="match status" value="1"/>
</dbReference>
<evidence type="ECO:0000256" key="6">
    <source>
        <dbReference type="PIRSR" id="PIRSR604254-1"/>
    </source>
</evidence>
<keyword evidence="4 8" id="KW-1133">Transmembrane helix</keyword>
<evidence type="ECO:0000256" key="1">
    <source>
        <dbReference type="ARBA" id="ARBA00004141"/>
    </source>
</evidence>
<dbReference type="OMA" id="AGSFYPM"/>
<keyword evidence="6" id="KW-0479">Metal-binding</keyword>
<dbReference type="GO" id="GO:0016020">
    <property type="term" value="C:membrane"/>
    <property type="evidence" value="ECO:0007669"/>
    <property type="project" value="UniProtKB-SubCell"/>
</dbReference>